<dbReference type="EMBL" id="CP002582">
    <property type="protein sequence ID" value="ADZ84728.1"/>
    <property type="molecule type" value="Genomic_DNA"/>
</dbReference>
<dbReference type="KEGG" id="cle:Clole_3031"/>
<keyword evidence="2" id="KW-1185">Reference proteome</keyword>
<dbReference type="AlphaFoldDB" id="F2JNF2"/>
<dbReference type="eggNOG" id="ENOG502Z97J">
    <property type="taxonomic scope" value="Bacteria"/>
</dbReference>
<evidence type="ECO:0000313" key="2">
    <source>
        <dbReference type="Proteomes" id="UP000008467"/>
    </source>
</evidence>
<protein>
    <recommendedName>
        <fullName evidence="3">Sporadically distributed protein, TIGR04141 family</fullName>
    </recommendedName>
</protein>
<dbReference type="Pfam" id="PF19614">
    <property type="entry name" value="DUF6119"/>
    <property type="match status" value="1"/>
</dbReference>
<dbReference type="Proteomes" id="UP000008467">
    <property type="component" value="Chromosome"/>
</dbReference>
<dbReference type="HOGENOM" id="CLU_030869_0_0_9"/>
<dbReference type="InterPro" id="IPR026487">
    <property type="entry name" value="CHP04141"/>
</dbReference>
<reference evidence="1 2" key="1">
    <citation type="journal article" date="2011" name="J. Bacteriol.">
        <title>Complete genome sequence of the cellulose-degrading bacterium Cellulosilyticum lentocellum.</title>
        <authorList>
            <consortium name="US DOE Joint Genome Institute"/>
            <person name="Miller D.A."/>
            <person name="Suen G."/>
            <person name="Bruce D."/>
            <person name="Copeland A."/>
            <person name="Cheng J.F."/>
            <person name="Detter C."/>
            <person name="Goodwin L.A."/>
            <person name="Han C.S."/>
            <person name="Hauser L.J."/>
            <person name="Land M.L."/>
            <person name="Lapidus A."/>
            <person name="Lucas S."/>
            <person name="Meincke L."/>
            <person name="Pitluck S."/>
            <person name="Tapia R."/>
            <person name="Teshima H."/>
            <person name="Woyke T."/>
            <person name="Fox B.G."/>
            <person name="Angert E.R."/>
            <person name="Currie C.R."/>
        </authorList>
    </citation>
    <scope>NUCLEOTIDE SEQUENCE [LARGE SCALE GENOMIC DNA]</scope>
    <source>
        <strain evidence="2">ATCC 49066 / DSM 5427 / NCIMB 11756 / RHM5</strain>
    </source>
</reference>
<gene>
    <name evidence="1" type="ordered locus">Clole_3031</name>
</gene>
<name>F2JNF2_CELLD</name>
<accession>F2JNF2</accession>
<dbReference type="NCBIfam" id="TIGR04141">
    <property type="entry name" value="TIGR04141 family sporadically distributed protein"/>
    <property type="match status" value="1"/>
</dbReference>
<dbReference type="STRING" id="642492.Clole_3031"/>
<evidence type="ECO:0000313" key="1">
    <source>
        <dbReference type="EMBL" id="ADZ84728.1"/>
    </source>
</evidence>
<organism evidence="1 2">
    <name type="scientific">Cellulosilyticum lentocellum (strain ATCC 49066 / DSM 5427 / NCIMB 11756 / RHM5)</name>
    <name type="common">Clostridium lentocellum</name>
    <dbReference type="NCBI Taxonomy" id="642492"/>
    <lineage>
        <taxon>Bacteria</taxon>
        <taxon>Bacillati</taxon>
        <taxon>Bacillota</taxon>
        <taxon>Clostridia</taxon>
        <taxon>Lachnospirales</taxon>
        <taxon>Cellulosilyticaceae</taxon>
        <taxon>Cellulosilyticum</taxon>
    </lineage>
</organism>
<dbReference type="RefSeq" id="WP_013658007.1">
    <property type="nucleotide sequence ID" value="NC_015275.1"/>
</dbReference>
<sequence>MKLSYYLFKKDVEDFDEIILKNKVNSDNNYQELLVITTDLDFDAKVYMQTNKSKAPKWLKFLEKDVDIRDKEEVRNTVNSFIILIKIIKDEKKYFFGITAGFGFIGINKEKLENDFGLKVTLNSISPYELKALDVRNIDLKTKQKRVHINKGSELGEFELDLHQDILNLVSGKCEDTEVGTNIRGTTSLNLNSKVKFKELGAKCRQLIELYLSDKYKANFDFIDNMKVVKNKELSEELNKLLWNHIQENKQEKISLTYPDMIEYDKCARYKIVYSYNKFVETDEIDITDLYRLMAEQKIDTIEKFKKICVIGLDDSDSPKTSKAPIKEFIVFEVSKETKTYIFTMNNWYVIDTNYYEKVKTKLEYIEEVEIEELTTIKKGETEGQYNERQDKKHFIYLDKKNFQIPNSRSKVEICDLLSKHLQFICIKRETASATLSHLFSQGSVSMDLLKNESTYRERVIQYLEEQYGKIEFNKDSFPYNEVKVVYAITSNKKGSLKDIIPFFSKVNLLQHIKRINELGMQVQLCKIRIEE</sequence>
<proteinExistence type="predicted"/>
<evidence type="ECO:0008006" key="3">
    <source>
        <dbReference type="Google" id="ProtNLM"/>
    </source>
</evidence>